<reference evidence="1" key="1">
    <citation type="journal article" date="2023" name="Int. J. Syst. Evol. Microbiol.">
        <title>&lt;i&gt;Holtiella tumoricola&lt;/i&gt; gen. nov. sp. nov., isolated from a human clinical sample.</title>
        <authorList>
            <person name="Allen-Vercoe E."/>
            <person name="Daigneault M.C."/>
            <person name="Vancuren S.J."/>
            <person name="Cochrane K."/>
            <person name="O'Neal L.L."/>
            <person name="Sankaranarayanan K."/>
            <person name="Lawson P.A."/>
        </authorList>
    </citation>
    <scope>NUCLEOTIDE SEQUENCE</scope>
    <source>
        <strain evidence="1">CC70A</strain>
    </source>
</reference>
<dbReference type="AlphaFoldDB" id="A0AA42DSU3"/>
<gene>
    <name evidence="1" type="ORF">PBV87_22270</name>
</gene>
<comment type="caution">
    <text evidence="1">The sequence shown here is derived from an EMBL/GenBank/DDBJ whole genome shotgun (WGS) entry which is preliminary data.</text>
</comment>
<organism evidence="1 2">
    <name type="scientific">Holtiella tumoricola</name>
    <dbReference type="NCBI Taxonomy" id="3018743"/>
    <lineage>
        <taxon>Bacteria</taxon>
        <taxon>Bacillati</taxon>
        <taxon>Bacillota</taxon>
        <taxon>Clostridia</taxon>
        <taxon>Lachnospirales</taxon>
        <taxon>Cellulosilyticaceae</taxon>
        <taxon>Holtiella</taxon>
    </lineage>
</organism>
<accession>A0AA42DSU3</accession>
<evidence type="ECO:0000313" key="2">
    <source>
        <dbReference type="Proteomes" id="UP001169242"/>
    </source>
</evidence>
<sequence length="62" mass="7001">MKRNRSISVFFIALLILILLLIGYCTMNQPEQVNEKASLSENIIEIAMSKRGSQIVNHIANI</sequence>
<dbReference type="Proteomes" id="UP001169242">
    <property type="component" value="Unassembled WGS sequence"/>
</dbReference>
<proteinExistence type="predicted"/>
<protein>
    <submittedName>
        <fullName evidence="1">Uncharacterized protein</fullName>
    </submittedName>
</protein>
<keyword evidence="2" id="KW-1185">Reference proteome</keyword>
<name>A0AA42DSU3_9FIRM</name>
<evidence type="ECO:0000313" key="1">
    <source>
        <dbReference type="EMBL" id="MDA3734203.1"/>
    </source>
</evidence>
<dbReference type="EMBL" id="JAQIFT010000074">
    <property type="protein sequence ID" value="MDA3734203.1"/>
    <property type="molecule type" value="Genomic_DNA"/>
</dbReference>
<dbReference type="RefSeq" id="WP_271013794.1">
    <property type="nucleotide sequence ID" value="NZ_JAQIFT010000074.1"/>
</dbReference>